<evidence type="ECO:0000256" key="7">
    <source>
        <dbReference type="SAM" id="Phobius"/>
    </source>
</evidence>
<keyword evidence="3 7" id="KW-0812">Transmembrane</keyword>
<feature type="transmembrane region" description="Helical" evidence="7">
    <location>
        <begin position="119"/>
        <end position="137"/>
    </location>
</feature>
<dbReference type="AlphaFoldDB" id="A0A8H3J669"/>
<keyword evidence="10" id="KW-1185">Reference proteome</keyword>
<dbReference type="InterPro" id="IPR050930">
    <property type="entry name" value="MFS_Vesicular_Transporter"/>
</dbReference>
<comment type="subcellular location">
    <subcellularLocation>
        <location evidence="1">Membrane</location>
        <topology evidence="1">Multi-pass membrane protein</topology>
    </subcellularLocation>
</comment>
<evidence type="ECO:0000313" key="9">
    <source>
        <dbReference type="EMBL" id="CAF9941511.1"/>
    </source>
</evidence>
<proteinExistence type="predicted"/>
<dbReference type="EMBL" id="CAJPDT010000150">
    <property type="protein sequence ID" value="CAF9941511.1"/>
    <property type="molecule type" value="Genomic_DNA"/>
</dbReference>
<dbReference type="SUPFAM" id="SSF103473">
    <property type="entry name" value="MFS general substrate transporter"/>
    <property type="match status" value="1"/>
</dbReference>
<feature type="region of interest" description="Disordered" evidence="6">
    <location>
        <begin position="208"/>
        <end position="243"/>
    </location>
</feature>
<dbReference type="Proteomes" id="UP000664534">
    <property type="component" value="Unassembled WGS sequence"/>
</dbReference>
<feature type="transmembrane region" description="Helical" evidence="7">
    <location>
        <begin position="362"/>
        <end position="391"/>
    </location>
</feature>
<sequence>MAKSKPRGLKWRSSTLFIVSTVGIGLFTDLFLYGLVVPILPFILQERVHLPDDRIQSHVSGLLAAYAGASVLSSPPAGVLADRLPTRQLPFLVGLTALLLATLLLFLGQNVAVLTVARILQGISGAVVWTIGFALLLDTVGPGNLGKTIGSIFGFISIGELAAPVLGGVVYKSAGYAGVFGLGFAIIAVDFIMRILIIEKKTAAKYEGEDGEASNGGASQPEQDGEDGHEETEEDPLIRKEESQEYKIPPDLPRVVRSFPILYCLKDPRLLTALLLAFVQATLLAAFDATIPTVAEEYYNFDSLKSGLLFIPLVLPYLLLGPIAGWAVDRYGPKPAAVIGFGYLVPVLILLRLVQSGGKSQIIVYCALLALCGLGLGIIGSPSIVEASYVVDMYEKSNPDLFGPNGPYAQLYALNSMVFSSGLTIGPLVSGALKDAMGYGNMNLVVAALCLLTAILSVIYVGGKPAMLKKRRG</sequence>
<protein>
    <recommendedName>
        <fullName evidence="8">Major facilitator superfamily (MFS) profile domain-containing protein</fullName>
    </recommendedName>
</protein>
<dbReference type="InterPro" id="IPR036259">
    <property type="entry name" value="MFS_trans_sf"/>
</dbReference>
<dbReference type="GO" id="GO:0016020">
    <property type="term" value="C:membrane"/>
    <property type="evidence" value="ECO:0007669"/>
    <property type="project" value="UniProtKB-SubCell"/>
</dbReference>
<feature type="transmembrane region" description="Helical" evidence="7">
    <location>
        <begin position="412"/>
        <end position="432"/>
    </location>
</feature>
<feature type="transmembrane region" description="Helical" evidence="7">
    <location>
        <begin position="89"/>
        <end position="107"/>
    </location>
</feature>
<feature type="transmembrane region" description="Helical" evidence="7">
    <location>
        <begin position="307"/>
        <end position="328"/>
    </location>
</feature>
<evidence type="ECO:0000256" key="6">
    <source>
        <dbReference type="SAM" id="MobiDB-lite"/>
    </source>
</evidence>
<evidence type="ECO:0000256" key="1">
    <source>
        <dbReference type="ARBA" id="ARBA00004141"/>
    </source>
</evidence>
<keyword evidence="5 7" id="KW-0472">Membrane</keyword>
<dbReference type="Pfam" id="PF07690">
    <property type="entry name" value="MFS_1"/>
    <property type="match status" value="1"/>
</dbReference>
<keyword evidence="4 7" id="KW-1133">Transmembrane helix</keyword>
<dbReference type="Gene3D" id="1.20.1250.20">
    <property type="entry name" value="MFS general substrate transporter like domains"/>
    <property type="match status" value="2"/>
</dbReference>
<name>A0A8H3J669_9LECA</name>
<evidence type="ECO:0000256" key="3">
    <source>
        <dbReference type="ARBA" id="ARBA00022692"/>
    </source>
</evidence>
<gene>
    <name evidence="9" type="ORF">IMSHALPRED_002759</name>
</gene>
<feature type="transmembrane region" description="Helical" evidence="7">
    <location>
        <begin position="16"/>
        <end position="43"/>
    </location>
</feature>
<feature type="domain" description="Major facilitator superfamily (MFS) profile" evidence="8">
    <location>
        <begin position="18"/>
        <end position="465"/>
    </location>
</feature>
<reference evidence="9" key="1">
    <citation type="submission" date="2021-03" db="EMBL/GenBank/DDBJ databases">
        <authorList>
            <person name="Tagirdzhanova G."/>
        </authorList>
    </citation>
    <scope>NUCLEOTIDE SEQUENCE</scope>
</reference>
<feature type="transmembrane region" description="Helical" evidence="7">
    <location>
        <begin position="63"/>
        <end position="82"/>
    </location>
</feature>
<feature type="transmembrane region" description="Helical" evidence="7">
    <location>
        <begin position="177"/>
        <end position="197"/>
    </location>
</feature>
<dbReference type="OrthoDB" id="5086884at2759"/>
<dbReference type="CDD" id="cd17325">
    <property type="entry name" value="MFS_MdtG_SLC18_like"/>
    <property type="match status" value="1"/>
</dbReference>
<comment type="caution">
    <text evidence="9">The sequence shown here is derived from an EMBL/GenBank/DDBJ whole genome shotgun (WGS) entry which is preliminary data.</text>
</comment>
<evidence type="ECO:0000259" key="8">
    <source>
        <dbReference type="PROSITE" id="PS50850"/>
    </source>
</evidence>
<evidence type="ECO:0000256" key="2">
    <source>
        <dbReference type="ARBA" id="ARBA00022448"/>
    </source>
</evidence>
<evidence type="ECO:0000256" key="5">
    <source>
        <dbReference type="ARBA" id="ARBA00023136"/>
    </source>
</evidence>
<dbReference type="GO" id="GO:0022857">
    <property type="term" value="F:transmembrane transporter activity"/>
    <property type="evidence" value="ECO:0007669"/>
    <property type="project" value="InterPro"/>
</dbReference>
<feature type="compositionally biased region" description="Acidic residues" evidence="6">
    <location>
        <begin position="223"/>
        <end position="235"/>
    </location>
</feature>
<dbReference type="InterPro" id="IPR011701">
    <property type="entry name" value="MFS"/>
</dbReference>
<accession>A0A8H3J669</accession>
<keyword evidence="2" id="KW-0813">Transport</keyword>
<organism evidence="9 10">
    <name type="scientific">Imshaugia aleurites</name>
    <dbReference type="NCBI Taxonomy" id="172621"/>
    <lineage>
        <taxon>Eukaryota</taxon>
        <taxon>Fungi</taxon>
        <taxon>Dikarya</taxon>
        <taxon>Ascomycota</taxon>
        <taxon>Pezizomycotina</taxon>
        <taxon>Lecanoromycetes</taxon>
        <taxon>OSLEUM clade</taxon>
        <taxon>Lecanoromycetidae</taxon>
        <taxon>Lecanorales</taxon>
        <taxon>Lecanorineae</taxon>
        <taxon>Parmeliaceae</taxon>
        <taxon>Imshaugia</taxon>
    </lineage>
</organism>
<feature type="transmembrane region" description="Helical" evidence="7">
    <location>
        <begin position="335"/>
        <end position="356"/>
    </location>
</feature>
<evidence type="ECO:0000313" key="10">
    <source>
        <dbReference type="Proteomes" id="UP000664534"/>
    </source>
</evidence>
<dbReference type="PANTHER" id="PTHR23506:SF37">
    <property type="entry name" value="MAJOR FACILITATOR SUPERFAMILY (MFS) PROFILE DOMAIN-CONTAINING PROTEIN"/>
    <property type="match status" value="1"/>
</dbReference>
<dbReference type="PANTHER" id="PTHR23506">
    <property type="entry name" value="GH10249P"/>
    <property type="match status" value="1"/>
</dbReference>
<feature type="transmembrane region" description="Helical" evidence="7">
    <location>
        <begin position="444"/>
        <end position="463"/>
    </location>
</feature>
<feature type="transmembrane region" description="Helical" evidence="7">
    <location>
        <begin position="149"/>
        <end position="171"/>
    </location>
</feature>
<dbReference type="InterPro" id="IPR020846">
    <property type="entry name" value="MFS_dom"/>
</dbReference>
<evidence type="ECO:0000256" key="4">
    <source>
        <dbReference type="ARBA" id="ARBA00022989"/>
    </source>
</evidence>
<dbReference type="PROSITE" id="PS50850">
    <property type="entry name" value="MFS"/>
    <property type="match status" value="1"/>
</dbReference>